<dbReference type="OrthoDB" id="5566853at2759"/>
<dbReference type="AlphaFoldDB" id="G3ANX2"/>
<keyword evidence="12" id="KW-0206">Cytoskeleton</keyword>
<evidence type="ECO:0000256" key="16">
    <source>
        <dbReference type="ARBA" id="ARBA00030566"/>
    </source>
</evidence>
<name>G3ANX2_SPAPN</name>
<comment type="subcellular location">
    <subcellularLocation>
        <location evidence="3">Chromosome</location>
        <location evidence="3">Centromere</location>
        <location evidence="3">Kinetochore</location>
    </subcellularLocation>
    <subcellularLocation>
        <location evidence="2">Cytoplasm</location>
        <location evidence="2">Cytoskeleton</location>
        <location evidence="2">Spindle</location>
    </subcellularLocation>
    <subcellularLocation>
        <location evidence="1">Nucleus</location>
    </subcellularLocation>
</comment>
<evidence type="ECO:0000256" key="1">
    <source>
        <dbReference type="ARBA" id="ARBA00004123"/>
    </source>
</evidence>
<evidence type="ECO:0000256" key="10">
    <source>
        <dbReference type="ARBA" id="ARBA00022776"/>
    </source>
</evidence>
<evidence type="ECO:0000256" key="12">
    <source>
        <dbReference type="ARBA" id="ARBA00023212"/>
    </source>
</evidence>
<dbReference type="OMA" id="ENVSELW"/>
<evidence type="ECO:0000256" key="6">
    <source>
        <dbReference type="ARBA" id="ARBA00022454"/>
    </source>
</evidence>
<keyword evidence="19" id="KW-1185">Reference proteome</keyword>
<evidence type="ECO:0000256" key="17">
    <source>
        <dbReference type="SAM" id="MobiDB-lite"/>
    </source>
</evidence>
<evidence type="ECO:0000256" key="9">
    <source>
        <dbReference type="ARBA" id="ARBA00022701"/>
    </source>
</evidence>
<dbReference type="STRING" id="619300.G3ANX2"/>
<evidence type="ECO:0000256" key="15">
    <source>
        <dbReference type="ARBA" id="ARBA00023328"/>
    </source>
</evidence>
<dbReference type="RefSeq" id="XP_007375873.1">
    <property type="nucleotide sequence ID" value="XM_007375811.1"/>
</dbReference>
<feature type="region of interest" description="Disordered" evidence="17">
    <location>
        <begin position="1"/>
        <end position="20"/>
    </location>
</feature>
<gene>
    <name evidence="18" type="ORF">SPAPADRAFT_138437</name>
</gene>
<dbReference type="Pfam" id="PF08649">
    <property type="entry name" value="DASH_Dad1"/>
    <property type="match status" value="1"/>
</dbReference>
<keyword evidence="6" id="KW-0158">Chromosome</keyword>
<evidence type="ECO:0000256" key="3">
    <source>
        <dbReference type="ARBA" id="ARBA00004629"/>
    </source>
</evidence>
<dbReference type="eggNOG" id="ENOG502SBWQ">
    <property type="taxonomic scope" value="Eukaryota"/>
</dbReference>
<keyword evidence="14" id="KW-0131">Cell cycle</keyword>
<dbReference type="GO" id="GO:0042729">
    <property type="term" value="C:DASH complex"/>
    <property type="evidence" value="ECO:0007669"/>
    <property type="project" value="InterPro"/>
</dbReference>
<dbReference type="KEGG" id="spaa:SPAPADRAFT_138437"/>
<dbReference type="HOGENOM" id="CLU_2321828_0_0_1"/>
<sequence length="99" mass="11104">MSRPTTSGNPLQPSTTSDFEKQRSLLIQQIANELSNLNTNIETLNRVFDQSLSIGKEFDDLGRLWSKFYAGVDELKQRREAQQRENVGPVTPGAIPPSE</sequence>
<proteinExistence type="inferred from homology"/>
<dbReference type="GO" id="GO:0051010">
    <property type="term" value="F:microtubule plus-end binding"/>
    <property type="evidence" value="ECO:0007669"/>
    <property type="project" value="TreeGrafter"/>
</dbReference>
<reference evidence="18 19" key="1">
    <citation type="journal article" date="2011" name="Proc. Natl. Acad. Sci. U.S.A.">
        <title>Comparative genomics of xylose-fermenting fungi for enhanced biofuel production.</title>
        <authorList>
            <person name="Wohlbach D.J."/>
            <person name="Kuo A."/>
            <person name="Sato T.K."/>
            <person name="Potts K.M."/>
            <person name="Salamov A.A."/>
            <person name="LaButti K.M."/>
            <person name="Sun H."/>
            <person name="Clum A."/>
            <person name="Pangilinan J.L."/>
            <person name="Lindquist E.A."/>
            <person name="Lucas S."/>
            <person name="Lapidus A."/>
            <person name="Jin M."/>
            <person name="Gunawan C."/>
            <person name="Balan V."/>
            <person name="Dale B.E."/>
            <person name="Jeffries T.W."/>
            <person name="Zinkel R."/>
            <person name="Barry K.W."/>
            <person name="Grigoriev I.V."/>
            <person name="Gasch A.P."/>
        </authorList>
    </citation>
    <scope>NUCLEOTIDE SEQUENCE [LARGE SCALE GENOMIC DNA]</scope>
    <source>
        <strain evidence="19">NRRL Y-27907 / 11-Y1</strain>
    </source>
</reference>
<feature type="region of interest" description="Disordered" evidence="17">
    <location>
        <begin position="79"/>
        <end position="99"/>
    </location>
</feature>
<dbReference type="EMBL" id="GL996502">
    <property type="protein sequence ID" value="EGW32597.1"/>
    <property type="molecule type" value="Genomic_DNA"/>
</dbReference>
<accession>G3ANX2</accession>
<dbReference type="Proteomes" id="UP000000709">
    <property type="component" value="Unassembled WGS sequence"/>
</dbReference>
<dbReference type="InterPro" id="IPR013958">
    <property type="entry name" value="DASH_Dad1"/>
</dbReference>
<keyword evidence="10" id="KW-0498">Mitosis</keyword>
<comment type="similarity">
    <text evidence="4">Belongs to the DASH complex DAD1 family.</text>
</comment>
<dbReference type="PANTHER" id="PTHR28025">
    <property type="entry name" value="DASH COMPLEX SUBUNIT DAD1"/>
    <property type="match status" value="1"/>
</dbReference>
<keyword evidence="7" id="KW-0963">Cytoplasm</keyword>
<dbReference type="InParanoid" id="G3ANX2"/>
<dbReference type="GO" id="GO:0051301">
    <property type="term" value="P:cell division"/>
    <property type="evidence" value="ECO:0007669"/>
    <property type="project" value="UniProtKB-KW"/>
</dbReference>
<evidence type="ECO:0000256" key="13">
    <source>
        <dbReference type="ARBA" id="ARBA00023242"/>
    </source>
</evidence>
<keyword evidence="13" id="KW-0539">Nucleus</keyword>
<protein>
    <recommendedName>
        <fullName evidence="5">DASH complex subunit DAD1</fullName>
    </recommendedName>
    <alternativeName>
        <fullName evidence="16">Outer kinetochore protein DAD1</fullName>
    </alternativeName>
</protein>
<keyword evidence="15" id="KW-0137">Centromere</keyword>
<evidence type="ECO:0000256" key="7">
    <source>
        <dbReference type="ARBA" id="ARBA00022490"/>
    </source>
</evidence>
<keyword evidence="11" id="KW-0995">Kinetochore</keyword>
<dbReference type="GO" id="GO:0005876">
    <property type="term" value="C:spindle microtubule"/>
    <property type="evidence" value="ECO:0007669"/>
    <property type="project" value="TreeGrafter"/>
</dbReference>
<dbReference type="FunCoup" id="G3ANX2">
    <property type="interactions" value="21"/>
</dbReference>
<evidence type="ECO:0000256" key="8">
    <source>
        <dbReference type="ARBA" id="ARBA00022618"/>
    </source>
</evidence>
<evidence type="ECO:0000256" key="14">
    <source>
        <dbReference type="ARBA" id="ARBA00023306"/>
    </source>
</evidence>
<dbReference type="PANTHER" id="PTHR28025:SF1">
    <property type="entry name" value="DASH COMPLEX SUBUNIT DAD1"/>
    <property type="match status" value="1"/>
</dbReference>
<dbReference type="GO" id="GO:0044732">
    <property type="term" value="C:mitotic spindle pole body"/>
    <property type="evidence" value="ECO:0007669"/>
    <property type="project" value="TreeGrafter"/>
</dbReference>
<keyword evidence="8" id="KW-0132">Cell division</keyword>
<evidence type="ECO:0000256" key="4">
    <source>
        <dbReference type="ARBA" id="ARBA00010146"/>
    </source>
</evidence>
<dbReference type="GeneID" id="18870118"/>
<evidence type="ECO:0000256" key="5">
    <source>
        <dbReference type="ARBA" id="ARBA00020261"/>
    </source>
</evidence>
<organism evidence="19">
    <name type="scientific">Spathaspora passalidarum (strain NRRL Y-27907 / 11-Y1)</name>
    <dbReference type="NCBI Taxonomy" id="619300"/>
    <lineage>
        <taxon>Eukaryota</taxon>
        <taxon>Fungi</taxon>
        <taxon>Dikarya</taxon>
        <taxon>Ascomycota</taxon>
        <taxon>Saccharomycotina</taxon>
        <taxon>Pichiomycetes</taxon>
        <taxon>Debaryomycetaceae</taxon>
        <taxon>Spathaspora</taxon>
    </lineage>
</organism>
<evidence type="ECO:0000313" key="19">
    <source>
        <dbReference type="Proteomes" id="UP000000709"/>
    </source>
</evidence>
<feature type="compositionally biased region" description="Polar residues" evidence="17">
    <location>
        <begin position="1"/>
        <end position="17"/>
    </location>
</feature>
<evidence type="ECO:0000256" key="2">
    <source>
        <dbReference type="ARBA" id="ARBA00004186"/>
    </source>
</evidence>
<evidence type="ECO:0000256" key="11">
    <source>
        <dbReference type="ARBA" id="ARBA00022838"/>
    </source>
</evidence>
<evidence type="ECO:0000313" key="18">
    <source>
        <dbReference type="EMBL" id="EGW32597.1"/>
    </source>
</evidence>
<keyword evidence="9" id="KW-0493">Microtubule</keyword>
<dbReference type="GO" id="GO:0072686">
    <property type="term" value="C:mitotic spindle"/>
    <property type="evidence" value="ECO:0007669"/>
    <property type="project" value="InterPro"/>
</dbReference>